<dbReference type="InterPro" id="IPR002509">
    <property type="entry name" value="NODB_dom"/>
</dbReference>
<feature type="transmembrane region" description="Helical" evidence="1">
    <location>
        <begin position="6"/>
        <end position="26"/>
    </location>
</feature>
<dbReference type="PANTHER" id="PTHR10587:SF137">
    <property type="entry name" value="4-DEOXY-4-FORMAMIDO-L-ARABINOSE-PHOSPHOUNDECAPRENOL DEFORMYLASE ARND-RELATED"/>
    <property type="match status" value="1"/>
</dbReference>
<dbReference type="AlphaFoldDB" id="A0A0L6W264"/>
<name>A0A0L6W264_9FIRM</name>
<dbReference type="CDD" id="cd10959">
    <property type="entry name" value="CE4_NodB_like_3"/>
    <property type="match status" value="1"/>
</dbReference>
<dbReference type="PROSITE" id="PS51677">
    <property type="entry name" value="NODB"/>
    <property type="match status" value="1"/>
</dbReference>
<keyword evidence="1" id="KW-0472">Membrane</keyword>
<keyword evidence="1" id="KW-0812">Transmembrane</keyword>
<accession>A0A0L6W264</accession>
<evidence type="ECO:0000259" key="2">
    <source>
        <dbReference type="PROSITE" id="PS51677"/>
    </source>
</evidence>
<evidence type="ECO:0000313" key="4">
    <source>
        <dbReference type="Proteomes" id="UP000037175"/>
    </source>
</evidence>
<dbReference type="Pfam" id="PF22790">
    <property type="entry name" value="YkoP"/>
    <property type="match status" value="1"/>
</dbReference>
<protein>
    <submittedName>
        <fullName evidence="3">Polysaccharide deacetylase</fullName>
    </submittedName>
</protein>
<dbReference type="Pfam" id="PF01522">
    <property type="entry name" value="Polysacc_deac_1"/>
    <property type="match status" value="1"/>
</dbReference>
<evidence type="ECO:0000313" key="3">
    <source>
        <dbReference type="EMBL" id="KNZ69672.1"/>
    </source>
</evidence>
<dbReference type="Proteomes" id="UP000037175">
    <property type="component" value="Unassembled WGS sequence"/>
</dbReference>
<dbReference type="GO" id="GO:0016810">
    <property type="term" value="F:hydrolase activity, acting on carbon-nitrogen (but not peptide) bonds"/>
    <property type="evidence" value="ECO:0007669"/>
    <property type="project" value="InterPro"/>
</dbReference>
<dbReference type="InterPro" id="IPR054467">
    <property type="entry name" value="YkoP-like_dom"/>
</dbReference>
<evidence type="ECO:0000256" key="1">
    <source>
        <dbReference type="SAM" id="Phobius"/>
    </source>
</evidence>
<keyword evidence="1" id="KW-1133">Transmembrane helix</keyword>
<dbReference type="PANTHER" id="PTHR10587">
    <property type="entry name" value="GLYCOSYL TRANSFERASE-RELATED"/>
    <property type="match status" value="1"/>
</dbReference>
<dbReference type="RefSeq" id="WP_083436854.1">
    <property type="nucleotide sequence ID" value="NZ_LGTE01000010.1"/>
</dbReference>
<reference evidence="4" key="1">
    <citation type="submission" date="2015-07" db="EMBL/GenBank/DDBJ databases">
        <title>Complete Genome of Thermincola ferriacetica strain Z-0001T.</title>
        <authorList>
            <person name="Lusk B."/>
            <person name="Badalamenti J.P."/>
            <person name="Parameswaran P."/>
            <person name="Bond D.R."/>
            <person name="Torres C.I."/>
        </authorList>
    </citation>
    <scope>NUCLEOTIDE SEQUENCE [LARGE SCALE GENOMIC DNA]</scope>
    <source>
        <strain evidence="4">Z-0001</strain>
    </source>
</reference>
<dbReference type="PATRIC" id="fig|281456.6.peg.1809"/>
<dbReference type="EMBL" id="LGTE01000010">
    <property type="protein sequence ID" value="KNZ69672.1"/>
    <property type="molecule type" value="Genomic_DNA"/>
</dbReference>
<dbReference type="InterPro" id="IPR050248">
    <property type="entry name" value="Polysacc_deacetylase_ArnD"/>
</dbReference>
<comment type="caution">
    <text evidence="3">The sequence shown here is derived from an EMBL/GenBank/DDBJ whole genome shotgun (WGS) entry which is preliminary data.</text>
</comment>
<sequence length="438" mass="50833">MNWGYYLLVIIVFIGATYTVIPDMFLHRLGIGSWKRQYTPGVAITFDDGPNSETTPQILDILDEYKVKATFFVTGENAIRYSNLVKEIKQRGHHIGAHSNSHRYAWFMSPMQTWRDWEECVSIIENLTGTAVQWVRPPWGTFNLVTWLWIKVRKKRAVLWNVEGHDWKVRRNPEQIASSILRKTKEGSILVLHDAGGEKGAPENTVRALKTICRKIVEEQKLPLVKLEFPDWPWWRRLVFALWEKWERFFARIYHVERINSTNFLRLSKTIYKGPNLYTSDGRLLAKAGDKVGEIHFESGRLRGNENDIQKAAVRALRLARESLPELARYIVENPEYKNIEVFFGLTMINRGVKGLGFSVQDISIKGLKRGVYLLQKVIKWIYGPTRKVRGSKHPGDQPKIVWISRQQLLERWFPTNDELLENLSESPGIHSGDEASH</sequence>
<dbReference type="SUPFAM" id="SSF88713">
    <property type="entry name" value="Glycoside hydrolase/deacetylase"/>
    <property type="match status" value="1"/>
</dbReference>
<dbReference type="GO" id="GO:0005975">
    <property type="term" value="P:carbohydrate metabolic process"/>
    <property type="evidence" value="ECO:0007669"/>
    <property type="project" value="InterPro"/>
</dbReference>
<dbReference type="InterPro" id="IPR011330">
    <property type="entry name" value="Glyco_hydro/deAcase_b/a-brl"/>
</dbReference>
<feature type="domain" description="NodB homology" evidence="2">
    <location>
        <begin position="40"/>
        <end position="225"/>
    </location>
</feature>
<keyword evidence="4" id="KW-1185">Reference proteome</keyword>
<gene>
    <name evidence="3" type="ORF">Tfer_1693</name>
</gene>
<organism evidence="3 4">
    <name type="scientific">Thermincola ferriacetica</name>
    <dbReference type="NCBI Taxonomy" id="281456"/>
    <lineage>
        <taxon>Bacteria</taxon>
        <taxon>Bacillati</taxon>
        <taxon>Bacillota</taxon>
        <taxon>Clostridia</taxon>
        <taxon>Eubacteriales</taxon>
        <taxon>Thermincolaceae</taxon>
        <taxon>Thermincola</taxon>
    </lineage>
</organism>
<proteinExistence type="predicted"/>
<dbReference type="Gene3D" id="3.20.20.370">
    <property type="entry name" value="Glycoside hydrolase/deacetylase"/>
    <property type="match status" value="1"/>
</dbReference>